<accession>F2PKU3</accession>
<evidence type="ECO:0000313" key="2">
    <source>
        <dbReference type="EMBL" id="EGE02511.1"/>
    </source>
</evidence>
<dbReference type="VEuPathDB" id="FungiDB:TEQG_01546"/>
<dbReference type="OrthoDB" id="4115494at2759"/>
<dbReference type="Proteomes" id="UP000009169">
    <property type="component" value="Unassembled WGS sequence"/>
</dbReference>
<feature type="compositionally biased region" description="Basic and acidic residues" evidence="1">
    <location>
        <begin position="238"/>
        <end position="248"/>
    </location>
</feature>
<sequence>MGKLIGPQLRSLWSGPKVKLMHAASPNNTPQVLLNAIPRNMVAYFSPMLKDCFPAATVAHANRRGCDGEKIATIYGSLKPAFIIIFNWMMKSCEGQGLVWIERMNYTKYARVFEAAKILSVDLVCEDMLNRMNKMANTQIRVDDVRLIYNFFPKDSEPRQIVIRSIGDAVFERRLRGWAQYKEFKIQCRDYDYDIYEYVEKKRRAVAKEERKIRQLEKKGKGAPAARSSLPQDWETQGTKDQETEDKVTVRKVTGVVSRKGKRGKPTYVSLTLDKFGVDNADYSPEISQRAFP</sequence>
<keyword evidence="3" id="KW-1185">Reference proteome</keyword>
<proteinExistence type="predicted"/>
<evidence type="ECO:0000256" key="1">
    <source>
        <dbReference type="SAM" id="MobiDB-lite"/>
    </source>
</evidence>
<dbReference type="HOGENOM" id="CLU_066670_0_0_1"/>
<dbReference type="EMBL" id="DS995722">
    <property type="protein sequence ID" value="EGE02511.1"/>
    <property type="molecule type" value="Genomic_DNA"/>
</dbReference>
<feature type="region of interest" description="Disordered" evidence="1">
    <location>
        <begin position="216"/>
        <end position="248"/>
    </location>
</feature>
<evidence type="ECO:0000313" key="3">
    <source>
        <dbReference type="Proteomes" id="UP000009169"/>
    </source>
</evidence>
<organism evidence="2 3">
    <name type="scientific">Trichophyton equinum (strain ATCC MYA-4606 / CBS 127.97)</name>
    <name type="common">Horse ringworm fungus</name>
    <dbReference type="NCBI Taxonomy" id="559882"/>
    <lineage>
        <taxon>Eukaryota</taxon>
        <taxon>Fungi</taxon>
        <taxon>Dikarya</taxon>
        <taxon>Ascomycota</taxon>
        <taxon>Pezizomycotina</taxon>
        <taxon>Eurotiomycetes</taxon>
        <taxon>Eurotiomycetidae</taxon>
        <taxon>Onygenales</taxon>
        <taxon>Arthrodermataceae</taxon>
        <taxon>Trichophyton</taxon>
    </lineage>
</organism>
<dbReference type="eggNOG" id="ENOG502RQVS">
    <property type="taxonomic scope" value="Eukaryota"/>
</dbReference>
<name>F2PKU3_TRIEC</name>
<reference evidence="3" key="1">
    <citation type="journal article" date="2012" name="MBio">
        <title>Comparative genome analysis of Trichophyton rubrum and related dermatophytes reveals candidate genes involved in infection.</title>
        <authorList>
            <person name="Martinez D.A."/>
            <person name="Oliver B.G."/>
            <person name="Graeser Y."/>
            <person name="Goldberg J.M."/>
            <person name="Li W."/>
            <person name="Martinez-Rossi N.M."/>
            <person name="Monod M."/>
            <person name="Shelest E."/>
            <person name="Barton R.C."/>
            <person name="Birch E."/>
            <person name="Brakhage A.A."/>
            <person name="Chen Z."/>
            <person name="Gurr S.J."/>
            <person name="Heiman D."/>
            <person name="Heitman J."/>
            <person name="Kosti I."/>
            <person name="Rossi A."/>
            <person name="Saif S."/>
            <person name="Samalova M."/>
            <person name="Saunders C.W."/>
            <person name="Shea T."/>
            <person name="Summerbell R.C."/>
            <person name="Xu J."/>
            <person name="Young S."/>
            <person name="Zeng Q."/>
            <person name="Birren B.W."/>
            <person name="Cuomo C.A."/>
            <person name="White T.C."/>
        </authorList>
    </citation>
    <scope>NUCLEOTIDE SEQUENCE [LARGE SCALE GENOMIC DNA]</scope>
    <source>
        <strain evidence="3">ATCC MYA-4606 / CBS 127.97</strain>
    </source>
</reference>
<dbReference type="AlphaFoldDB" id="F2PKU3"/>
<protein>
    <submittedName>
        <fullName evidence="2">Uncharacterized protein</fullName>
    </submittedName>
</protein>
<gene>
    <name evidence="2" type="ORF">TEQG_01546</name>
</gene>